<dbReference type="InterPro" id="IPR051608">
    <property type="entry name" value="RQC_Subunit_NEMF"/>
</dbReference>
<dbReference type="GO" id="GO:0043023">
    <property type="term" value="F:ribosomal large subunit binding"/>
    <property type="evidence" value="ECO:0007669"/>
    <property type="project" value="TreeGrafter"/>
</dbReference>
<dbReference type="EMBL" id="CP000993">
    <property type="protein sequence ID" value="ACH94595.1"/>
    <property type="molecule type" value="Genomic_DNA"/>
</dbReference>
<dbReference type="RefSeq" id="WP_012538838.1">
    <property type="nucleotide sequence ID" value="NC_011244.1"/>
</dbReference>
<dbReference type="Pfam" id="PF05670">
    <property type="entry name" value="NFACT-R_1"/>
    <property type="match status" value="1"/>
</dbReference>
<proteinExistence type="predicted"/>
<evidence type="ECO:0000259" key="1">
    <source>
        <dbReference type="Pfam" id="PF05670"/>
    </source>
</evidence>
<keyword evidence="3" id="KW-1185">Reference proteome</keyword>
<evidence type="ECO:0000313" key="2">
    <source>
        <dbReference type="EMBL" id="ACH94595.1"/>
    </source>
</evidence>
<accession>B5RRG1</accession>
<organism evidence="2 3">
    <name type="scientific">Borrelia recurrentis (strain A1)</name>
    <dbReference type="NCBI Taxonomy" id="412418"/>
    <lineage>
        <taxon>Bacteria</taxon>
        <taxon>Pseudomonadati</taxon>
        <taxon>Spirochaetota</taxon>
        <taxon>Spirochaetia</taxon>
        <taxon>Spirochaetales</taxon>
        <taxon>Borreliaceae</taxon>
        <taxon>Borrelia</taxon>
    </lineage>
</organism>
<gene>
    <name evidence="2" type="ordered locus">BRE_350</name>
</gene>
<name>B5RRG1_BORRA</name>
<evidence type="ECO:0000313" key="3">
    <source>
        <dbReference type="Proteomes" id="UP000000612"/>
    </source>
</evidence>
<dbReference type="InterPro" id="IPR008532">
    <property type="entry name" value="NFACT_RNA-bd"/>
</dbReference>
<dbReference type="PANTHER" id="PTHR15239">
    <property type="entry name" value="NUCLEAR EXPORT MEDIATOR FACTOR NEMF"/>
    <property type="match status" value="1"/>
</dbReference>
<dbReference type="GO" id="GO:0000049">
    <property type="term" value="F:tRNA binding"/>
    <property type="evidence" value="ECO:0007669"/>
    <property type="project" value="TreeGrafter"/>
</dbReference>
<feature type="domain" description="NFACT RNA-binding" evidence="1">
    <location>
        <begin position="350"/>
        <end position="439"/>
    </location>
</feature>
<dbReference type="Gene3D" id="2.30.310.10">
    <property type="entry name" value="ibrinogen binding protein from staphylococcus aureus domain"/>
    <property type="match status" value="1"/>
</dbReference>
<protein>
    <submittedName>
        <fullName evidence="2">Fibronectin/fibrinogen-binding protein, putative</fullName>
    </submittedName>
</protein>
<dbReference type="Pfam" id="PF05833">
    <property type="entry name" value="NFACT_N"/>
    <property type="match status" value="2"/>
</dbReference>
<dbReference type="GO" id="GO:0072344">
    <property type="term" value="P:rescue of stalled ribosome"/>
    <property type="evidence" value="ECO:0007669"/>
    <property type="project" value="TreeGrafter"/>
</dbReference>
<dbReference type="HOGENOM" id="CLU_022481_2_0_12"/>
<dbReference type="KEGG" id="bre:BRE_350"/>
<dbReference type="Proteomes" id="UP000000612">
    <property type="component" value="Chromosome"/>
</dbReference>
<dbReference type="GO" id="GO:1990112">
    <property type="term" value="C:RQC complex"/>
    <property type="evidence" value="ECO:0007669"/>
    <property type="project" value="TreeGrafter"/>
</dbReference>
<dbReference type="AlphaFoldDB" id="B5RRG1"/>
<dbReference type="PANTHER" id="PTHR15239:SF6">
    <property type="entry name" value="RIBOSOME QUALITY CONTROL COMPLEX SUBUNIT NEMF"/>
    <property type="match status" value="1"/>
</dbReference>
<sequence>MSLNYHEINILLEELPLINSFLKKIKQPNYKNLVIEFYNKSTDEKIFNVLISLDPQKTRIHKTNKKFENIKPPLRFFEFLKSKVTNAKVCEAHQIKNERIILIKINKNQNYYCIFIKLWTSSPNIIVTDTNFKILDAYYRRPKSKEITGEIFTKAKKIIENNDMTEKKEVKLKNEYDNKLPYSTFIENYYDNLKIKETKTHNTEMFNKTYEQEKINLERKIYSLNKQLISMDIIATHKEKGEMILSNINKIKKGMSEITLQNNNEEEIKITLEKKLSPQDNALKYFKTYKKNKIFLKIVQEQLKNAKTQYNTLISNTTYTKEKNHITLTNEKTTKQKTIQKTSIGLHFISHGFEIIVGRNAKENDELLRSWAKGNDYWLHTRDYPGAYVFIRNKKDKTPPLEVLIDAGNLCVFYTKPAKQAGKADLYYTNVKYLKKIKGEKKGLVIPHREKNLNIKLDLKILNKLKNKN</sequence>
<reference evidence="2 3" key="1">
    <citation type="journal article" date="2008" name="PLoS Genet.">
        <title>The genome of Borrelia recurrentis, the agent of deadly louse-borne relapsing fever, is a degraded subset of tick-borne Borrelia duttonii.</title>
        <authorList>
            <person name="Lescot M."/>
            <person name="Audic S."/>
            <person name="Robert C."/>
            <person name="Nguyen T.T."/>
            <person name="Blanc G."/>
            <person name="Cutler S.J."/>
            <person name="Wincker P."/>
            <person name="Couloux A."/>
            <person name="Claverie J.-M."/>
            <person name="Raoult D."/>
            <person name="Drancourt M."/>
        </authorList>
    </citation>
    <scope>NUCLEOTIDE SEQUENCE [LARGE SCALE GENOMIC DNA]</scope>
    <source>
        <strain evidence="2 3">A1</strain>
    </source>
</reference>